<keyword evidence="4" id="KW-1185">Reference proteome</keyword>
<dbReference type="OrthoDB" id="1045822at2759"/>
<keyword evidence="2" id="KW-0812">Transmembrane</keyword>
<dbReference type="Pfam" id="PF04749">
    <property type="entry name" value="PLAC8"/>
    <property type="match status" value="1"/>
</dbReference>
<dbReference type="InterPro" id="IPR006461">
    <property type="entry name" value="PLAC_motif_containing"/>
</dbReference>
<proteinExistence type="predicted"/>
<feature type="transmembrane region" description="Helical" evidence="2">
    <location>
        <begin position="47"/>
        <end position="74"/>
    </location>
</feature>
<organism evidence="3 4">
    <name type="scientific">Byssothecium circinans</name>
    <dbReference type="NCBI Taxonomy" id="147558"/>
    <lineage>
        <taxon>Eukaryota</taxon>
        <taxon>Fungi</taxon>
        <taxon>Dikarya</taxon>
        <taxon>Ascomycota</taxon>
        <taxon>Pezizomycotina</taxon>
        <taxon>Dothideomycetes</taxon>
        <taxon>Pleosporomycetidae</taxon>
        <taxon>Pleosporales</taxon>
        <taxon>Massarineae</taxon>
        <taxon>Massarinaceae</taxon>
        <taxon>Byssothecium</taxon>
    </lineage>
</organism>
<feature type="region of interest" description="Disordered" evidence="1">
    <location>
        <begin position="128"/>
        <end position="150"/>
    </location>
</feature>
<name>A0A6A5TFX8_9PLEO</name>
<evidence type="ECO:0000313" key="4">
    <source>
        <dbReference type="Proteomes" id="UP000800035"/>
    </source>
</evidence>
<protein>
    <submittedName>
        <fullName evidence="3">PLAC8-domain-containing protein</fullName>
    </submittedName>
</protein>
<dbReference type="NCBIfam" id="TIGR01571">
    <property type="entry name" value="A_thal_Cys_rich"/>
    <property type="match status" value="1"/>
</dbReference>
<evidence type="ECO:0000256" key="2">
    <source>
        <dbReference type="SAM" id="Phobius"/>
    </source>
</evidence>
<evidence type="ECO:0000313" key="3">
    <source>
        <dbReference type="EMBL" id="KAF1950552.1"/>
    </source>
</evidence>
<gene>
    <name evidence="3" type="ORF">CC80DRAFT_496792</name>
</gene>
<dbReference type="EMBL" id="ML977025">
    <property type="protein sequence ID" value="KAF1950552.1"/>
    <property type="molecule type" value="Genomic_DNA"/>
</dbReference>
<dbReference type="PANTHER" id="PTHR15907">
    <property type="entry name" value="DUF614 FAMILY PROTEIN-RELATED"/>
    <property type="match status" value="1"/>
</dbReference>
<sequence>MSQNTQDWHHSGSGCCSPFGTCCMGWWCPCILHGKTRHRTKNNGNMSGYSCCNGSCMGFCGLAMLGVGFVLPWISRSDIRQKYSLTGNGCKDCMCACCCAPCDVIQQAKEVEYREESKHLLHTQPGKVDGMHYQQQNPQYNPHGGYGHKH</sequence>
<evidence type="ECO:0000256" key="1">
    <source>
        <dbReference type="SAM" id="MobiDB-lite"/>
    </source>
</evidence>
<accession>A0A6A5TFX8</accession>
<reference evidence="3" key="1">
    <citation type="journal article" date="2020" name="Stud. Mycol.">
        <title>101 Dothideomycetes genomes: a test case for predicting lifestyles and emergence of pathogens.</title>
        <authorList>
            <person name="Haridas S."/>
            <person name="Albert R."/>
            <person name="Binder M."/>
            <person name="Bloem J."/>
            <person name="Labutti K."/>
            <person name="Salamov A."/>
            <person name="Andreopoulos B."/>
            <person name="Baker S."/>
            <person name="Barry K."/>
            <person name="Bills G."/>
            <person name="Bluhm B."/>
            <person name="Cannon C."/>
            <person name="Castanera R."/>
            <person name="Culley D."/>
            <person name="Daum C."/>
            <person name="Ezra D."/>
            <person name="Gonzalez J."/>
            <person name="Henrissat B."/>
            <person name="Kuo A."/>
            <person name="Liang C."/>
            <person name="Lipzen A."/>
            <person name="Lutzoni F."/>
            <person name="Magnuson J."/>
            <person name="Mondo S."/>
            <person name="Nolan M."/>
            <person name="Ohm R."/>
            <person name="Pangilinan J."/>
            <person name="Park H.-J."/>
            <person name="Ramirez L."/>
            <person name="Alfaro M."/>
            <person name="Sun H."/>
            <person name="Tritt A."/>
            <person name="Yoshinaga Y."/>
            <person name="Zwiers L.-H."/>
            <person name="Turgeon B."/>
            <person name="Goodwin S."/>
            <person name="Spatafora J."/>
            <person name="Crous P."/>
            <person name="Grigoriev I."/>
        </authorList>
    </citation>
    <scope>NUCLEOTIDE SEQUENCE</scope>
    <source>
        <strain evidence="3">CBS 675.92</strain>
    </source>
</reference>
<keyword evidence="2" id="KW-1133">Transmembrane helix</keyword>
<dbReference type="AlphaFoldDB" id="A0A6A5TFX8"/>
<dbReference type="Proteomes" id="UP000800035">
    <property type="component" value="Unassembled WGS sequence"/>
</dbReference>
<keyword evidence="2" id="KW-0472">Membrane</keyword>